<protein>
    <recommendedName>
        <fullName evidence="8">Xrn1 N-terminal domain-containing protein</fullName>
    </recommendedName>
</protein>
<dbReference type="InterPro" id="IPR027073">
    <property type="entry name" value="5_3_exoribonuclease"/>
</dbReference>
<evidence type="ECO:0000313" key="7">
    <source>
        <dbReference type="EMBL" id="QHT35289.1"/>
    </source>
</evidence>
<dbReference type="GO" id="GO:0000956">
    <property type="term" value="P:nuclear-transcribed mRNA catabolic process"/>
    <property type="evidence" value="ECO:0007669"/>
    <property type="project" value="TreeGrafter"/>
</dbReference>
<feature type="domain" description="Xrn1 helical" evidence="6">
    <location>
        <begin position="250"/>
        <end position="352"/>
    </location>
</feature>
<dbReference type="GO" id="GO:0003723">
    <property type="term" value="F:RNA binding"/>
    <property type="evidence" value="ECO:0007669"/>
    <property type="project" value="TreeGrafter"/>
</dbReference>
<proteinExistence type="inferred from homology"/>
<evidence type="ECO:0000256" key="4">
    <source>
        <dbReference type="ARBA" id="ARBA00038299"/>
    </source>
</evidence>
<feature type="domain" description="Xrn1 helical" evidence="6">
    <location>
        <begin position="371"/>
        <end position="498"/>
    </location>
</feature>
<dbReference type="PANTHER" id="PTHR12341:SF7">
    <property type="entry name" value="5'-3' EXORIBONUCLEASE 1"/>
    <property type="match status" value="1"/>
</dbReference>
<dbReference type="Gene3D" id="3.40.50.12390">
    <property type="match status" value="1"/>
</dbReference>
<evidence type="ECO:0000259" key="5">
    <source>
        <dbReference type="Pfam" id="PF03159"/>
    </source>
</evidence>
<evidence type="ECO:0000259" key="6">
    <source>
        <dbReference type="Pfam" id="PF17846"/>
    </source>
</evidence>
<sequence>MGIPSYFSQIIKNYPSIVRNLKQHRNANTHFHNLYMDCNSIIYDAVRNSSSNEPGFEGRLIGQVVANIEGYIRKINPSNTIIIAFDGVAPFAKMNQQKTRRYKSAFMSKIEKTDNAEWSTSNITPGTKFMSELSKQIKLAFSKTEIKYNVKNVIVTGADEQGEGEHKIFKYVRDNPNVNHNVMIYGLDSDLIMLSIFHRHYFNNGYVFREAPEFMKSSIKVEDSDEPYVLDMGLLGESIMKDMNCKFPDTRRIYDYVFMCFLLGNDFLPHFPALNIRTNGISVLLETYVEHLGKYPDRFFIDGGKIQWRHFSTFIRQLAKNEHMYLLNEYTLRDKHDKRVWKMDTIQDKANATLNIPIIYRGEEKYICPTEKNWEERYYRALFHSERKPKPICANYLEGLEWVFKYYSGDCPDWRWTYEYHYPPLLVDLQHHIPDCDTTFILKARPAFSPNVQLAYVLPKAQFELLPEKTRRFLTTHYVDYYKDDADFHWAFCRYFWEAHVNFKPITANMLDSWEKELK</sequence>
<dbReference type="GO" id="GO:0004534">
    <property type="term" value="F:5'-3' RNA exonuclease activity"/>
    <property type="evidence" value="ECO:0007669"/>
    <property type="project" value="TreeGrafter"/>
</dbReference>
<dbReference type="InterPro" id="IPR041412">
    <property type="entry name" value="Xrn1_helical"/>
</dbReference>
<feature type="domain" description="Xrn1 N-terminal" evidence="5">
    <location>
        <begin position="1"/>
        <end position="199"/>
    </location>
</feature>
<accession>A0A6C0F405</accession>
<dbReference type="InterPro" id="IPR004859">
    <property type="entry name" value="Xrn1_N"/>
</dbReference>
<dbReference type="EMBL" id="MN739016">
    <property type="protein sequence ID" value="QHT35289.1"/>
    <property type="molecule type" value="Genomic_DNA"/>
</dbReference>
<evidence type="ECO:0008006" key="8">
    <source>
        <dbReference type="Google" id="ProtNLM"/>
    </source>
</evidence>
<evidence type="ECO:0000256" key="1">
    <source>
        <dbReference type="ARBA" id="ARBA00022722"/>
    </source>
</evidence>
<reference evidence="7" key="1">
    <citation type="journal article" date="2020" name="Nature">
        <title>Giant virus diversity and host interactions through global metagenomics.</title>
        <authorList>
            <person name="Schulz F."/>
            <person name="Roux S."/>
            <person name="Paez-Espino D."/>
            <person name="Jungbluth S."/>
            <person name="Walsh D.A."/>
            <person name="Denef V.J."/>
            <person name="McMahon K.D."/>
            <person name="Konstantinidis K.T."/>
            <person name="Eloe-Fadrosh E.A."/>
            <person name="Kyrpides N.C."/>
            <person name="Woyke T."/>
        </authorList>
    </citation>
    <scope>NUCLEOTIDE SEQUENCE</scope>
    <source>
        <strain evidence="7">GVMAG-M-3300009180-1</strain>
    </source>
</reference>
<keyword evidence="3" id="KW-0269">Exonuclease</keyword>
<keyword evidence="1" id="KW-0540">Nuclease</keyword>
<dbReference type="Pfam" id="PF03159">
    <property type="entry name" value="XRN_N"/>
    <property type="match status" value="1"/>
</dbReference>
<name>A0A6C0F405_9ZZZZ</name>
<organism evidence="7">
    <name type="scientific">viral metagenome</name>
    <dbReference type="NCBI Taxonomy" id="1070528"/>
    <lineage>
        <taxon>unclassified sequences</taxon>
        <taxon>metagenomes</taxon>
        <taxon>organismal metagenomes</taxon>
    </lineage>
</organism>
<dbReference type="GO" id="GO:0005634">
    <property type="term" value="C:nucleus"/>
    <property type="evidence" value="ECO:0007669"/>
    <property type="project" value="TreeGrafter"/>
</dbReference>
<dbReference type="Pfam" id="PF17846">
    <property type="entry name" value="XRN_M"/>
    <property type="match status" value="2"/>
</dbReference>
<dbReference type="AlphaFoldDB" id="A0A6C0F405"/>
<keyword evidence="2" id="KW-0378">Hydrolase</keyword>
<comment type="similarity">
    <text evidence="4">Belongs to the 5'-3' exonuclease family.</text>
</comment>
<evidence type="ECO:0000256" key="2">
    <source>
        <dbReference type="ARBA" id="ARBA00022801"/>
    </source>
</evidence>
<evidence type="ECO:0000256" key="3">
    <source>
        <dbReference type="ARBA" id="ARBA00022839"/>
    </source>
</evidence>
<dbReference type="PANTHER" id="PTHR12341">
    <property type="entry name" value="5'-&gt;3' EXORIBONUCLEASE"/>
    <property type="match status" value="1"/>
</dbReference>